<dbReference type="InterPro" id="IPR052197">
    <property type="entry name" value="ComplexI_49kDa-like"/>
</dbReference>
<keyword evidence="3" id="KW-0460">Magnesium</keyword>
<dbReference type="Pfam" id="PF00346">
    <property type="entry name" value="Complex1_49kDa"/>
    <property type="match status" value="1"/>
</dbReference>
<feature type="binding site" evidence="3">
    <location>
        <position position="479"/>
    </location>
    <ligand>
        <name>Mg(2+)</name>
        <dbReference type="ChEBI" id="CHEBI:18420"/>
    </ligand>
</feature>
<keyword evidence="1" id="KW-0560">Oxidoreductase</keyword>
<accession>D0L1P0</accession>
<dbReference type="GO" id="GO:0048038">
    <property type="term" value="F:quinone binding"/>
    <property type="evidence" value="ECO:0007669"/>
    <property type="project" value="InterPro"/>
</dbReference>
<proteinExistence type="predicted"/>
<keyword evidence="2" id="KW-0520">NAD</keyword>
<dbReference type="Proteomes" id="UP000009102">
    <property type="component" value="Chromosome"/>
</dbReference>
<name>D0L1P0_HALNC</name>
<evidence type="ECO:0000256" key="3">
    <source>
        <dbReference type="PIRSR" id="PIRSR601501-1"/>
    </source>
</evidence>
<reference evidence="6 7" key="1">
    <citation type="submission" date="2009-10" db="EMBL/GenBank/DDBJ databases">
        <title>Complete sequence of Halothiobacillus neapolitanus c2.</title>
        <authorList>
            <consortium name="US DOE Joint Genome Institute"/>
            <person name="Lucas S."/>
            <person name="Copeland A."/>
            <person name="Lapidus A."/>
            <person name="Glavina del Rio T."/>
            <person name="Tice H."/>
            <person name="Bruce D."/>
            <person name="Goodwin L."/>
            <person name="Pitluck S."/>
            <person name="Davenport K."/>
            <person name="Brettin T."/>
            <person name="Detter J.C."/>
            <person name="Han C."/>
            <person name="Tapia R."/>
            <person name="Larimer F."/>
            <person name="Land M."/>
            <person name="Hauser L."/>
            <person name="Kyrpides N."/>
            <person name="Mikhailova N."/>
            <person name="Kerfeld C."/>
            <person name="Cannon G."/>
            <person name="Heinhort S."/>
        </authorList>
    </citation>
    <scope>NUCLEOTIDE SEQUENCE [LARGE SCALE GENOMIC DNA]</scope>
    <source>
        <strain evidence="7">ATCC 23641 / c2</strain>
    </source>
</reference>
<dbReference type="InterPro" id="IPR001135">
    <property type="entry name" value="NADH_Q_OxRdtase_suD"/>
</dbReference>
<dbReference type="eggNOG" id="COG3261">
    <property type="taxonomic scope" value="Bacteria"/>
</dbReference>
<keyword evidence="7" id="KW-1185">Reference proteome</keyword>
<dbReference type="RefSeq" id="WP_012824646.1">
    <property type="nucleotide sequence ID" value="NC_013422.1"/>
</dbReference>
<dbReference type="STRING" id="555778.Hneap_1790"/>
<feature type="domain" description="NADH:ubiquinone oxidoreductase 30kDa subunit" evidence="4">
    <location>
        <begin position="21"/>
        <end position="140"/>
    </location>
</feature>
<feature type="binding site" evidence="3">
    <location>
        <position position="203"/>
    </location>
    <ligand>
        <name>Mg(2+)</name>
        <dbReference type="ChEBI" id="CHEBI:18420"/>
    </ligand>
</feature>
<dbReference type="Pfam" id="PF00374">
    <property type="entry name" value="NiFeSe_Hases"/>
    <property type="match status" value="1"/>
</dbReference>
<evidence type="ECO:0000313" key="7">
    <source>
        <dbReference type="Proteomes" id="UP000009102"/>
    </source>
</evidence>
<dbReference type="GO" id="GO:0016651">
    <property type="term" value="F:oxidoreductase activity, acting on NAD(P)H"/>
    <property type="evidence" value="ECO:0007669"/>
    <property type="project" value="InterPro"/>
</dbReference>
<dbReference type="eggNOG" id="COG0852">
    <property type="taxonomic scope" value="Bacteria"/>
</dbReference>
<dbReference type="EMBL" id="CP001801">
    <property type="protein sequence ID" value="ACX96613.1"/>
    <property type="molecule type" value="Genomic_DNA"/>
</dbReference>
<feature type="domain" description="NADH-quinone oxidoreductase subunit D" evidence="5">
    <location>
        <begin position="290"/>
        <end position="445"/>
    </location>
</feature>
<evidence type="ECO:0000259" key="4">
    <source>
        <dbReference type="Pfam" id="PF00329"/>
    </source>
</evidence>
<gene>
    <name evidence="6" type="ordered locus">Hneap_1790</name>
</gene>
<dbReference type="GO" id="GO:0016151">
    <property type="term" value="F:nickel cation binding"/>
    <property type="evidence" value="ECO:0007669"/>
    <property type="project" value="InterPro"/>
</dbReference>
<dbReference type="Pfam" id="PF00329">
    <property type="entry name" value="Complex1_30kDa"/>
    <property type="match status" value="1"/>
</dbReference>
<sequence length="518" mass="57693">MPHPESSTERPIELLFETQTLRPDKLLEAAQSLLDDLGDTPSAHGRIQCAYALRDAEGKFSVRYIISQGANQPWGIWSVDASSGTLPSLANVLPLLGWYEREIQDLYGITFTDHPEPYPLILHEGFIPAKPPLQTGFDPKAEPIRGQAEPFAEANMVGDDIQRLPFGPIRADVVESAQFVFHYIGEGILHYHPRLFYKHRAMEARFEGVPISAACVLAERVSGVDSVAHVLAFSQAMEAALGWQAPLRAQAWRVVLAELERLYNHLQFFGHLAKTTTLKVAEAEGIWLEEQVKQINGRLTGSRFLRGVIVPGGLRRDLDATALIADLNALQPQIEDYLDTLANTRSYLDRLLTTGVLPRQVAFDQGATGPIERASDLDRDLRRDHGYALYPELQFAVPTATEGDADARARVRDQEIRQSLHLIRQALNKLEPGPICRTESTIDPPMEGMGLGWAEAVRGGLIYAVHWDAKTERLTRVKIKEPSFSNWRVFPFTVNDSNMMDYAINEASFGLSVAGADR</sequence>
<evidence type="ECO:0000256" key="1">
    <source>
        <dbReference type="ARBA" id="ARBA00023002"/>
    </source>
</evidence>
<keyword evidence="6" id="KW-0830">Ubiquinone</keyword>
<evidence type="ECO:0000259" key="5">
    <source>
        <dbReference type="Pfam" id="PF00346"/>
    </source>
</evidence>
<dbReference type="InterPro" id="IPR029014">
    <property type="entry name" value="NiFe-Hase_large"/>
</dbReference>
<dbReference type="InterPro" id="IPR037232">
    <property type="entry name" value="NADH_quin_OxRdtase_su_C/D-like"/>
</dbReference>
<organism evidence="6 7">
    <name type="scientific">Halothiobacillus neapolitanus (strain ATCC 23641 / DSM 15147 / CIP 104769 / NCIMB 8539 / c2)</name>
    <name type="common">Thiobacillus neapolitanus</name>
    <dbReference type="NCBI Taxonomy" id="555778"/>
    <lineage>
        <taxon>Bacteria</taxon>
        <taxon>Pseudomonadati</taxon>
        <taxon>Pseudomonadota</taxon>
        <taxon>Gammaproteobacteria</taxon>
        <taxon>Chromatiales</taxon>
        <taxon>Halothiobacillaceae</taxon>
        <taxon>Halothiobacillus</taxon>
    </lineage>
</organism>
<dbReference type="SUPFAM" id="SSF143243">
    <property type="entry name" value="Nqo5-like"/>
    <property type="match status" value="1"/>
</dbReference>
<dbReference type="GO" id="GO:0051287">
    <property type="term" value="F:NAD binding"/>
    <property type="evidence" value="ECO:0007669"/>
    <property type="project" value="InterPro"/>
</dbReference>
<dbReference type="OrthoDB" id="9801496at2"/>
<dbReference type="PANTHER" id="PTHR43485">
    <property type="entry name" value="HYDROGENASE-4 COMPONENT G"/>
    <property type="match status" value="1"/>
</dbReference>
<dbReference type="AlphaFoldDB" id="D0L1P0"/>
<dbReference type="GO" id="GO:0008137">
    <property type="term" value="F:NADH dehydrogenase (ubiquinone) activity"/>
    <property type="evidence" value="ECO:0007669"/>
    <property type="project" value="InterPro"/>
</dbReference>
<evidence type="ECO:0000313" key="6">
    <source>
        <dbReference type="EMBL" id="ACX96613.1"/>
    </source>
</evidence>
<dbReference type="InterPro" id="IPR001501">
    <property type="entry name" value="Ni-dep_hyd_lsu"/>
</dbReference>
<dbReference type="Gene3D" id="1.10.645.10">
    <property type="entry name" value="Cytochrome-c3 Hydrogenase, chain B"/>
    <property type="match status" value="1"/>
</dbReference>
<dbReference type="SUPFAM" id="SSF56762">
    <property type="entry name" value="HydB/Nqo4-like"/>
    <property type="match status" value="1"/>
</dbReference>
<dbReference type="KEGG" id="hna:Hneap_1790"/>
<keyword evidence="3" id="KW-0479">Metal-binding</keyword>
<evidence type="ECO:0000256" key="2">
    <source>
        <dbReference type="ARBA" id="ARBA00023027"/>
    </source>
</evidence>
<dbReference type="HOGENOM" id="CLU_015134_3_1_6"/>
<dbReference type="PANTHER" id="PTHR43485:SF1">
    <property type="entry name" value="FORMATE HYDROGENLYASE SUBUNIT 5-RELATED"/>
    <property type="match status" value="1"/>
</dbReference>
<dbReference type="Gene3D" id="3.30.460.80">
    <property type="entry name" value="NADH:ubiquinone oxidoreductase, 30kDa subunit"/>
    <property type="match status" value="1"/>
</dbReference>
<dbReference type="InterPro" id="IPR001268">
    <property type="entry name" value="NADH_UbQ_OxRdtase_30kDa_su"/>
</dbReference>
<protein>
    <submittedName>
        <fullName evidence="6">NADH dehydrogenase (Ubiquinone) 30 kDa subunit</fullName>
    </submittedName>
</protein>